<dbReference type="OrthoDB" id="2019572at2759"/>
<keyword evidence="4 6" id="KW-0472">Membrane</keyword>
<proteinExistence type="predicted"/>
<name>A0A9D3V7U8_9ROSI</name>
<evidence type="ECO:0000256" key="4">
    <source>
        <dbReference type="ARBA" id="ARBA00023136"/>
    </source>
</evidence>
<dbReference type="GO" id="GO:0015020">
    <property type="term" value="F:glucuronosyltransferase activity"/>
    <property type="evidence" value="ECO:0007669"/>
    <property type="project" value="InterPro"/>
</dbReference>
<evidence type="ECO:0000256" key="1">
    <source>
        <dbReference type="ARBA" id="ARBA00004606"/>
    </source>
</evidence>
<evidence type="ECO:0000256" key="6">
    <source>
        <dbReference type="SAM" id="Phobius"/>
    </source>
</evidence>
<dbReference type="GO" id="GO:0016020">
    <property type="term" value="C:membrane"/>
    <property type="evidence" value="ECO:0007669"/>
    <property type="project" value="UniProtKB-SubCell"/>
</dbReference>
<dbReference type="AlphaFoldDB" id="A0A9D3V7U8"/>
<evidence type="ECO:0000256" key="5">
    <source>
        <dbReference type="ARBA" id="ARBA00023180"/>
    </source>
</evidence>
<keyword evidence="8" id="KW-1185">Reference proteome</keyword>
<keyword evidence="6" id="KW-1133">Transmembrane helix</keyword>
<accession>A0A9D3V7U8</accession>
<dbReference type="Proteomes" id="UP000828251">
    <property type="component" value="Unassembled WGS sequence"/>
</dbReference>
<keyword evidence="2" id="KW-0328">Glycosyltransferase</keyword>
<evidence type="ECO:0000256" key="2">
    <source>
        <dbReference type="ARBA" id="ARBA00022676"/>
    </source>
</evidence>
<evidence type="ECO:0000313" key="7">
    <source>
        <dbReference type="EMBL" id="KAH1074052.1"/>
    </source>
</evidence>
<evidence type="ECO:0008006" key="9">
    <source>
        <dbReference type="Google" id="ProtNLM"/>
    </source>
</evidence>
<keyword evidence="6" id="KW-0812">Transmembrane</keyword>
<evidence type="ECO:0000313" key="8">
    <source>
        <dbReference type="Proteomes" id="UP000828251"/>
    </source>
</evidence>
<organism evidence="7 8">
    <name type="scientific">Gossypium stocksii</name>
    <dbReference type="NCBI Taxonomy" id="47602"/>
    <lineage>
        <taxon>Eukaryota</taxon>
        <taxon>Viridiplantae</taxon>
        <taxon>Streptophyta</taxon>
        <taxon>Embryophyta</taxon>
        <taxon>Tracheophyta</taxon>
        <taxon>Spermatophyta</taxon>
        <taxon>Magnoliopsida</taxon>
        <taxon>eudicotyledons</taxon>
        <taxon>Gunneridae</taxon>
        <taxon>Pentapetalae</taxon>
        <taxon>rosids</taxon>
        <taxon>malvids</taxon>
        <taxon>Malvales</taxon>
        <taxon>Malvaceae</taxon>
        <taxon>Malvoideae</taxon>
        <taxon>Gossypium</taxon>
    </lineage>
</organism>
<keyword evidence="3" id="KW-0808">Transferase</keyword>
<comment type="caution">
    <text evidence="7">The sequence shown here is derived from an EMBL/GenBank/DDBJ whole genome shotgun (WGS) entry which is preliminary data.</text>
</comment>
<dbReference type="InterPro" id="IPR044610">
    <property type="entry name" value="GLCAT14A/B/C"/>
</dbReference>
<dbReference type="EMBL" id="JAIQCV010000008">
    <property type="protein sequence ID" value="KAH1074052.1"/>
    <property type="molecule type" value="Genomic_DNA"/>
</dbReference>
<protein>
    <recommendedName>
        <fullName evidence="9">Glycosyltransferase family 14 protein</fullName>
    </recommendedName>
</protein>
<dbReference type="Pfam" id="PF02485">
    <property type="entry name" value="Branch"/>
    <property type="match status" value="1"/>
</dbReference>
<reference evidence="7 8" key="1">
    <citation type="journal article" date="2021" name="Plant Biotechnol. J.">
        <title>Multi-omics assisted identification of the key and species-specific regulatory components of drought-tolerant mechanisms in Gossypium stocksii.</title>
        <authorList>
            <person name="Yu D."/>
            <person name="Ke L."/>
            <person name="Zhang D."/>
            <person name="Wu Y."/>
            <person name="Sun Y."/>
            <person name="Mei J."/>
            <person name="Sun J."/>
            <person name="Sun Y."/>
        </authorList>
    </citation>
    <scope>NUCLEOTIDE SEQUENCE [LARGE SCALE GENOMIC DNA]</scope>
    <source>
        <strain evidence="8">cv. E1</strain>
        <tissue evidence="7">Leaf</tissue>
    </source>
</reference>
<dbReference type="InterPro" id="IPR003406">
    <property type="entry name" value="Glyco_trans_14"/>
</dbReference>
<sequence length="450" mass="51093">MRKLYRKLELIRNPLTSVRKNVNSQSGRVLSDRKWIIPFFASLLVSITLFLSAIFGLFNTPNGGDQLPFDIISFARTEDSSGYFVESDLKKSFNTSGHASMEAPRLAYLISGTKGDSHRMMRTLQAVYHPRNQYVLHLDLEAPPRERLELTNMVKVDPTFREVENVRVMAQSNLVTYKGPTMIACTLQAIAILLKESLDWDWFLNLSASDYPLVTQDDLLHVFSNLSRNLNFIEHTQIAGWKLNSRAKPIIVDPGLYLSKKSDIAWTTQRRSLPTSFKLYTGSAWVALTRTFVEYCIWGWDNLPRTILMYYTNFVSSPEGYFHTVICNTDEFRSTAISHDLHYIAWDTPPKQHPISLSMKDFDKMVKSNAPFARKFHKNDPVLDKIDKELLGRTGRFAAGAWCIGSSEGGADPCSVRGNDSVFAPGPGAKRLQELLKILMSEDSRKKQCS</sequence>
<feature type="transmembrane region" description="Helical" evidence="6">
    <location>
        <begin position="35"/>
        <end position="58"/>
    </location>
</feature>
<evidence type="ECO:0000256" key="3">
    <source>
        <dbReference type="ARBA" id="ARBA00022679"/>
    </source>
</evidence>
<comment type="subcellular location">
    <subcellularLocation>
        <location evidence="1">Membrane</location>
        <topology evidence="1">Single-pass type II membrane protein</topology>
    </subcellularLocation>
</comment>
<dbReference type="PANTHER" id="PTHR45719">
    <property type="entry name" value="GLYCOSYLTRANSFERASE"/>
    <property type="match status" value="1"/>
</dbReference>
<gene>
    <name evidence="7" type="ORF">J1N35_026380</name>
</gene>
<keyword evidence="5" id="KW-0325">Glycoprotein</keyword>
<dbReference type="PANTHER" id="PTHR45719:SF9">
    <property type="entry name" value="CORE-2_I-BRANCHING BETA-1,6-N-ACETYLGLUCOSAMINYLTRANSFERASE FAMILY PROTEIN"/>
    <property type="match status" value="1"/>
</dbReference>